<gene>
    <name evidence="1" type="ORF">PSYJA_40215</name>
</gene>
<reference evidence="1 2" key="1">
    <citation type="journal article" date="2011" name="PLoS Pathog.">
        <title>Dynamic evolution of pathogenicity revealed by sequencing and comparative genomics of 19 Pseudomonas syringae isolates.</title>
        <authorList>
            <person name="Baltrus D.A."/>
            <person name="Nishimura M.T."/>
            <person name="Romanchuk A."/>
            <person name="Chang J.H."/>
            <person name="Mukhtar M.S."/>
            <person name="Cherkis K."/>
            <person name="Roach J."/>
            <person name="Grant S.R."/>
            <person name="Jones C.D."/>
            <person name="Dangl J.L."/>
        </authorList>
    </citation>
    <scope>NUCLEOTIDE SEQUENCE [LARGE SCALE GENOMIC DNA]</scope>
    <source>
        <strain evidence="2">M301072PT</strain>
    </source>
</reference>
<dbReference type="EMBL" id="AEAH01002984">
    <property type="protein sequence ID" value="EGH34871.1"/>
    <property type="molecule type" value="Genomic_DNA"/>
</dbReference>
<protein>
    <submittedName>
        <fullName evidence="1">Amino acid adenylation</fullName>
    </submittedName>
</protein>
<accession>F3FXC9</accession>
<dbReference type="AlphaFoldDB" id="F3FXC9"/>
<evidence type="ECO:0000313" key="1">
    <source>
        <dbReference type="EMBL" id="EGH34871.1"/>
    </source>
</evidence>
<dbReference type="Proteomes" id="UP000004471">
    <property type="component" value="Unassembled WGS sequence"/>
</dbReference>
<feature type="non-terminal residue" evidence="1">
    <location>
        <position position="1"/>
    </location>
</feature>
<name>F3FXC9_PSESX</name>
<feature type="non-terminal residue" evidence="1">
    <location>
        <position position="69"/>
    </location>
</feature>
<sequence length="69" mass="7859">AMAELGSIAERRLDRLINPRWRQDAQALLSYLVQTRIERLFLPCVALQHLAQTAVSQGVYPQALREVIT</sequence>
<proteinExistence type="predicted"/>
<organism evidence="1 2">
    <name type="scientific">Pseudomonas syringae pv. japonica str. M301072</name>
    <dbReference type="NCBI Taxonomy" id="629262"/>
    <lineage>
        <taxon>Bacteria</taxon>
        <taxon>Pseudomonadati</taxon>
        <taxon>Pseudomonadota</taxon>
        <taxon>Gammaproteobacteria</taxon>
        <taxon>Pseudomonadales</taxon>
        <taxon>Pseudomonadaceae</taxon>
        <taxon>Pseudomonas</taxon>
        <taxon>Pseudomonas syringae</taxon>
    </lineage>
</organism>
<evidence type="ECO:0000313" key="2">
    <source>
        <dbReference type="Proteomes" id="UP000004471"/>
    </source>
</evidence>
<comment type="caution">
    <text evidence="1">The sequence shown here is derived from an EMBL/GenBank/DDBJ whole genome shotgun (WGS) entry which is preliminary data.</text>
</comment>
<dbReference type="HOGENOM" id="CLU_2782057_0_0_6"/>